<keyword evidence="1" id="KW-0732">Signal</keyword>
<dbReference type="Pfam" id="PF02368">
    <property type="entry name" value="Big_2"/>
    <property type="match status" value="1"/>
</dbReference>
<dbReference type="AlphaFoldDB" id="A0A6N8U451"/>
<evidence type="ECO:0000256" key="1">
    <source>
        <dbReference type="SAM" id="SignalP"/>
    </source>
</evidence>
<dbReference type="SMART" id="SM00635">
    <property type="entry name" value="BID_2"/>
    <property type="match status" value="1"/>
</dbReference>
<proteinExistence type="predicted"/>
<feature type="domain" description="BIG2" evidence="2">
    <location>
        <begin position="334"/>
        <end position="409"/>
    </location>
</feature>
<dbReference type="SUPFAM" id="SSF49373">
    <property type="entry name" value="Invasin/intimin cell-adhesion fragments"/>
    <property type="match status" value="1"/>
</dbReference>
<keyword evidence="4" id="KW-1185">Reference proteome</keyword>
<reference evidence="3 4" key="2">
    <citation type="submission" date="2020-01" db="EMBL/GenBank/DDBJ databases">
        <title>Clostridiaceae sp. nov. isolated from the gut of human by culturomics.</title>
        <authorList>
            <person name="Chang Y."/>
        </authorList>
    </citation>
    <scope>NUCLEOTIDE SEQUENCE [LARGE SCALE GENOMIC DNA]</scope>
    <source>
        <strain evidence="3 4">DONG20-135</strain>
    </source>
</reference>
<name>A0A6N8U451_9FIRM</name>
<gene>
    <name evidence="3" type="ORF">GSF08_02160</name>
</gene>
<evidence type="ECO:0000313" key="3">
    <source>
        <dbReference type="EMBL" id="MXQ72750.1"/>
    </source>
</evidence>
<comment type="caution">
    <text evidence="3">The sequence shown here is derived from an EMBL/GenBank/DDBJ whole genome shotgun (WGS) entry which is preliminary data.</text>
</comment>
<evidence type="ECO:0000313" key="4">
    <source>
        <dbReference type="Proteomes" id="UP000434036"/>
    </source>
</evidence>
<dbReference type="InterPro" id="IPR008964">
    <property type="entry name" value="Invasin/intimin_cell_adhesion"/>
</dbReference>
<dbReference type="RefSeq" id="WP_160624233.1">
    <property type="nucleotide sequence ID" value="NZ_WUUQ01000001.1"/>
</dbReference>
<evidence type="ECO:0000259" key="2">
    <source>
        <dbReference type="SMART" id="SM00635"/>
    </source>
</evidence>
<dbReference type="EMBL" id="WUUQ01000001">
    <property type="protein sequence ID" value="MXQ72750.1"/>
    <property type="molecule type" value="Genomic_DNA"/>
</dbReference>
<dbReference type="InterPro" id="IPR003343">
    <property type="entry name" value="Big_2"/>
</dbReference>
<sequence>MKKFLSVFLSLSLCFCFLSRTEAKSAADITSLQQINGSGSYRLTADITADKNLEISASDAVILDLNGHTIQLQEKSIINQGSLTIQDRKATGKILTDNTILIRNNASLYIAGGSYETKTVGGAVFLNANADSYLQIDDASVEARSYAVYNKGKAIINQGTFHSSSSNTDKTASGATFFAYCIANKDLPTASMTINNAKVTGVQGAVANATGNIIIKDGYFATEKDNPKSFYALYVAGEYNVAHGEIYGGYFYSPKYAVSVGNDNTDGDGGVNAEATTEIYGGSFYGDQGAVQYAPITGKNPYILGGTFNSDISAYLADNAIMKEADGLFTVGKKLSSITMPETLSVSVHTKRSLSPVIDPADTIETISWTSSDPSIVSVDQNGTITAHKKGSAVIKAVAASAQAQCQIQVYQLDVPGQETTSGSVSSNIKDQASKNIIYQFLDQAINDPNSSLDPATKTNLQNAITAGKKITVLPAAKPLKANTINSDIKKSITKAAEKLNQKNQTIIFGEYLDISLNIEADEQPLGSIHELPAPIKISISIPKKLIKPNRTYYIIRYHDGKADVLPTSQSSDTLTFETDRFSTYAIVYTDSPKASANTYDSTDPISWTSVMILSAITSILCVISYRSIKKFG</sequence>
<accession>A0A6N8U451</accession>
<dbReference type="Gene3D" id="2.60.40.1080">
    <property type="match status" value="1"/>
</dbReference>
<feature type="signal peptide" evidence="1">
    <location>
        <begin position="1"/>
        <end position="26"/>
    </location>
</feature>
<organism evidence="3 4">
    <name type="scientific">Copranaerobaculum intestinale</name>
    <dbReference type="NCBI Taxonomy" id="2692629"/>
    <lineage>
        <taxon>Bacteria</taxon>
        <taxon>Bacillati</taxon>
        <taxon>Bacillota</taxon>
        <taxon>Erysipelotrichia</taxon>
        <taxon>Erysipelotrichales</taxon>
        <taxon>Erysipelotrichaceae</taxon>
        <taxon>Copranaerobaculum</taxon>
    </lineage>
</organism>
<feature type="chain" id="PRO_5026703142" description="BIG2 domain-containing protein" evidence="1">
    <location>
        <begin position="27"/>
        <end position="633"/>
    </location>
</feature>
<dbReference type="Proteomes" id="UP000434036">
    <property type="component" value="Unassembled WGS sequence"/>
</dbReference>
<reference evidence="3 4" key="1">
    <citation type="submission" date="2019-12" db="EMBL/GenBank/DDBJ databases">
        <authorList>
            <person name="Yang R."/>
        </authorList>
    </citation>
    <scope>NUCLEOTIDE SEQUENCE [LARGE SCALE GENOMIC DNA]</scope>
    <source>
        <strain evidence="3 4">DONG20-135</strain>
    </source>
</reference>
<protein>
    <recommendedName>
        <fullName evidence="2">BIG2 domain-containing protein</fullName>
    </recommendedName>
</protein>